<evidence type="ECO:0000256" key="1">
    <source>
        <dbReference type="SAM" id="SignalP"/>
    </source>
</evidence>
<sequence>MGVTIKGRKVCVHRQRTGQHKNLVLLFLCMCLQALPSFKMKPYQLAQLSVVLPGTLVNLTSTANHMPDHPPSLNLFTSSL</sequence>
<dbReference type="EMBL" id="GEDV01012371">
    <property type="protein sequence ID" value="JAP76186.1"/>
    <property type="molecule type" value="Transcribed_RNA"/>
</dbReference>
<protein>
    <submittedName>
        <fullName evidence="2">Uncharacterized protein</fullName>
    </submittedName>
</protein>
<proteinExistence type="predicted"/>
<feature type="chain" id="PRO_5007284743" evidence="1">
    <location>
        <begin position="35"/>
        <end position="80"/>
    </location>
</feature>
<evidence type="ECO:0000313" key="2">
    <source>
        <dbReference type="EMBL" id="JAP76186.1"/>
    </source>
</evidence>
<organism evidence="2">
    <name type="scientific">Rhipicephalus appendiculatus</name>
    <name type="common">Brown ear tick</name>
    <dbReference type="NCBI Taxonomy" id="34631"/>
    <lineage>
        <taxon>Eukaryota</taxon>
        <taxon>Metazoa</taxon>
        <taxon>Ecdysozoa</taxon>
        <taxon>Arthropoda</taxon>
        <taxon>Chelicerata</taxon>
        <taxon>Arachnida</taxon>
        <taxon>Acari</taxon>
        <taxon>Parasitiformes</taxon>
        <taxon>Ixodida</taxon>
        <taxon>Ixodoidea</taxon>
        <taxon>Ixodidae</taxon>
        <taxon>Rhipicephalinae</taxon>
        <taxon>Rhipicephalus</taxon>
        <taxon>Rhipicephalus</taxon>
    </lineage>
</organism>
<keyword evidence="1" id="KW-0732">Signal</keyword>
<name>A0A131YDQ2_RHIAP</name>
<feature type="signal peptide" evidence="1">
    <location>
        <begin position="1"/>
        <end position="34"/>
    </location>
</feature>
<reference evidence="2" key="1">
    <citation type="journal article" date="2016" name="Ticks Tick Borne Dis.">
        <title>De novo assembly and annotation of the salivary gland transcriptome of Rhipicephalus appendiculatus male and female ticks during blood feeding.</title>
        <authorList>
            <person name="de Castro M.H."/>
            <person name="de Klerk D."/>
            <person name="Pienaar R."/>
            <person name="Latif A.A."/>
            <person name="Rees D.J."/>
            <person name="Mans B.J."/>
        </authorList>
    </citation>
    <scope>NUCLEOTIDE SEQUENCE</scope>
    <source>
        <tissue evidence="2">Salivary glands</tissue>
    </source>
</reference>
<dbReference type="AlphaFoldDB" id="A0A131YDQ2"/>
<accession>A0A131YDQ2</accession>